<accession>A0A0D2MWC0</accession>
<reference evidence="2" key="1">
    <citation type="submission" date="2014-04" db="EMBL/GenBank/DDBJ databases">
        <title>Evolutionary Origins and Diversification of the Mycorrhizal Mutualists.</title>
        <authorList>
            <consortium name="DOE Joint Genome Institute"/>
            <consortium name="Mycorrhizal Genomics Consortium"/>
            <person name="Kohler A."/>
            <person name="Kuo A."/>
            <person name="Nagy L.G."/>
            <person name="Floudas D."/>
            <person name="Copeland A."/>
            <person name="Barry K.W."/>
            <person name="Cichocki N."/>
            <person name="Veneault-Fourrey C."/>
            <person name="LaButti K."/>
            <person name="Lindquist E.A."/>
            <person name="Lipzen A."/>
            <person name="Lundell T."/>
            <person name="Morin E."/>
            <person name="Murat C."/>
            <person name="Riley R."/>
            <person name="Ohm R."/>
            <person name="Sun H."/>
            <person name="Tunlid A."/>
            <person name="Henrissat B."/>
            <person name="Grigoriev I.V."/>
            <person name="Hibbett D.S."/>
            <person name="Martin F."/>
        </authorList>
    </citation>
    <scope>NUCLEOTIDE SEQUENCE [LARGE SCALE GENOMIC DNA]</scope>
    <source>
        <strain evidence="2">FD-334 SS-4</strain>
    </source>
</reference>
<evidence type="ECO:0000313" key="2">
    <source>
        <dbReference type="Proteomes" id="UP000054270"/>
    </source>
</evidence>
<evidence type="ECO:0000313" key="1">
    <source>
        <dbReference type="EMBL" id="KJA28278.1"/>
    </source>
</evidence>
<dbReference type="Proteomes" id="UP000054270">
    <property type="component" value="Unassembled WGS sequence"/>
</dbReference>
<name>A0A0D2MWC0_HYPSF</name>
<keyword evidence="2" id="KW-1185">Reference proteome</keyword>
<gene>
    <name evidence="1" type="ORF">HYPSUDRAFT_197184</name>
</gene>
<protein>
    <submittedName>
        <fullName evidence="1">Uncharacterized protein</fullName>
    </submittedName>
</protein>
<sequence>MKHKLRSSHRRCSVFQTLHVRFKPRVLRLSCPGRRSYNPVCDSQEMHDSQFVSRRSAPPPPPPPRTRCETCFRVIAHVPRRRCSVHPSAFPALTERETTAAKFVLRGSANPTAAQIQVPNPQAQFFGRRPAVPPTIRRRRYGLHTGAVCAGSPCVPASCAAAQAPPPALIVALTLIPACSAPARAGSVPLWSARPHLRELHAPPLAPNLTAPRLHTTRPS</sequence>
<dbReference type="AlphaFoldDB" id="A0A0D2MWC0"/>
<organism evidence="1 2">
    <name type="scientific">Hypholoma sublateritium (strain FD-334 SS-4)</name>
    <dbReference type="NCBI Taxonomy" id="945553"/>
    <lineage>
        <taxon>Eukaryota</taxon>
        <taxon>Fungi</taxon>
        <taxon>Dikarya</taxon>
        <taxon>Basidiomycota</taxon>
        <taxon>Agaricomycotina</taxon>
        <taxon>Agaricomycetes</taxon>
        <taxon>Agaricomycetidae</taxon>
        <taxon>Agaricales</taxon>
        <taxon>Agaricineae</taxon>
        <taxon>Strophariaceae</taxon>
        <taxon>Hypholoma</taxon>
    </lineage>
</organism>
<dbReference type="EMBL" id="KN817521">
    <property type="protein sequence ID" value="KJA28278.1"/>
    <property type="molecule type" value="Genomic_DNA"/>
</dbReference>
<proteinExistence type="predicted"/>